<sequence length="290" mass="31209">MSGEGGFKSGLGSLLAQARKLGEGFFTGGHSQNGGCVYNRYGILRKVGYAASHGFFQSPGDTRLAKHGHRGGAGRGVDETVGEEAEILFGYEGQAGAALVELRTQDGRGAVSDDRFGQFGDVPLVQGSKGEVQTGGADRTAIGAAEDIAVLWQFFLTISQKQTQVGRGVAGEQEKEFTRGLVGPVDILDGQQRRAESCEYAEDCVGQPGALGTADRSVGRVWERVGEFGDIRSQLSRDWAERDMACWETSGLQSVDDWPKRQRFTQRVAPTAQYLHSARFHARGGFVEEA</sequence>
<name>A0ABN2T8P4_9ACTN</name>
<accession>A0ABN2T8P4</accession>
<organism evidence="1 2">
    <name type="scientific">Catenulispora subtropica</name>
    <dbReference type="NCBI Taxonomy" id="450798"/>
    <lineage>
        <taxon>Bacteria</taxon>
        <taxon>Bacillati</taxon>
        <taxon>Actinomycetota</taxon>
        <taxon>Actinomycetes</taxon>
        <taxon>Catenulisporales</taxon>
        <taxon>Catenulisporaceae</taxon>
        <taxon>Catenulispora</taxon>
    </lineage>
</organism>
<dbReference type="Proteomes" id="UP001499854">
    <property type="component" value="Unassembled WGS sequence"/>
</dbReference>
<keyword evidence="2" id="KW-1185">Reference proteome</keyword>
<dbReference type="EMBL" id="BAAAQM010000072">
    <property type="protein sequence ID" value="GAA2001593.1"/>
    <property type="molecule type" value="Genomic_DNA"/>
</dbReference>
<evidence type="ECO:0000313" key="2">
    <source>
        <dbReference type="Proteomes" id="UP001499854"/>
    </source>
</evidence>
<proteinExistence type="predicted"/>
<reference evidence="1 2" key="1">
    <citation type="journal article" date="2019" name="Int. J. Syst. Evol. Microbiol.">
        <title>The Global Catalogue of Microorganisms (GCM) 10K type strain sequencing project: providing services to taxonomists for standard genome sequencing and annotation.</title>
        <authorList>
            <consortium name="The Broad Institute Genomics Platform"/>
            <consortium name="The Broad Institute Genome Sequencing Center for Infectious Disease"/>
            <person name="Wu L."/>
            <person name="Ma J."/>
        </authorList>
    </citation>
    <scope>NUCLEOTIDE SEQUENCE [LARGE SCALE GENOMIC DNA]</scope>
    <source>
        <strain evidence="1 2">JCM 16013</strain>
    </source>
</reference>
<evidence type="ECO:0000313" key="1">
    <source>
        <dbReference type="EMBL" id="GAA2001593.1"/>
    </source>
</evidence>
<comment type="caution">
    <text evidence="1">The sequence shown here is derived from an EMBL/GenBank/DDBJ whole genome shotgun (WGS) entry which is preliminary data.</text>
</comment>
<gene>
    <name evidence="1" type="ORF">GCM10009838_79270</name>
</gene>
<protein>
    <submittedName>
        <fullName evidence="1">Uncharacterized protein</fullName>
    </submittedName>
</protein>